<comment type="caution">
    <text evidence="1">The sequence shown here is derived from an EMBL/GenBank/DDBJ whole genome shotgun (WGS) entry which is preliminary data.</text>
</comment>
<evidence type="ECO:0000313" key="2">
    <source>
        <dbReference type="Proteomes" id="UP000664940"/>
    </source>
</evidence>
<dbReference type="EMBL" id="JABVXQ010000007">
    <property type="protein sequence ID" value="KAF6099758.1"/>
    <property type="molecule type" value="Genomic_DNA"/>
</dbReference>
<proteinExistence type="predicted"/>
<organism evidence="1 2">
    <name type="scientific">Phyllostomus discolor</name>
    <name type="common">pale spear-nosed bat</name>
    <dbReference type="NCBI Taxonomy" id="89673"/>
    <lineage>
        <taxon>Eukaryota</taxon>
        <taxon>Metazoa</taxon>
        <taxon>Chordata</taxon>
        <taxon>Craniata</taxon>
        <taxon>Vertebrata</taxon>
        <taxon>Euteleostomi</taxon>
        <taxon>Mammalia</taxon>
        <taxon>Eutheria</taxon>
        <taxon>Laurasiatheria</taxon>
        <taxon>Chiroptera</taxon>
        <taxon>Yangochiroptera</taxon>
        <taxon>Phyllostomidae</taxon>
        <taxon>Phyllostominae</taxon>
        <taxon>Phyllostomus</taxon>
    </lineage>
</organism>
<dbReference type="AlphaFoldDB" id="A0A833ZVC1"/>
<evidence type="ECO:0000313" key="1">
    <source>
        <dbReference type="EMBL" id="KAF6099758.1"/>
    </source>
</evidence>
<sequence>MLESTFMLVDCEDQSRPQCMSCYAGADHIKQNLSQQGLELADIFIWLCNKLDLALKLSEAVHCVYLSWGLLDRYSGTDQYLILPVLWQPVCGYQLSTVYGCLCWVACAWEGPNWAPRLVLTSLEPWKKGPGYPIVLFFLPLPSSCLLGSVTEKASGCTPIA</sequence>
<accession>A0A833ZVC1</accession>
<name>A0A833ZVC1_9CHIR</name>
<dbReference type="Proteomes" id="UP000664940">
    <property type="component" value="Unassembled WGS sequence"/>
</dbReference>
<reference evidence="1 2" key="1">
    <citation type="journal article" date="2020" name="Nature">
        <title>Six reference-quality genomes reveal evolution of bat adaptations.</title>
        <authorList>
            <person name="Jebb D."/>
            <person name="Huang Z."/>
            <person name="Pippel M."/>
            <person name="Hughes G.M."/>
            <person name="Lavrichenko K."/>
            <person name="Devanna P."/>
            <person name="Winkler S."/>
            <person name="Jermiin L.S."/>
            <person name="Skirmuntt E.C."/>
            <person name="Katzourakis A."/>
            <person name="Burkitt-Gray L."/>
            <person name="Ray D.A."/>
            <person name="Sullivan K.A.M."/>
            <person name="Roscito J.G."/>
            <person name="Kirilenko B.M."/>
            <person name="Davalos L.M."/>
            <person name="Corthals A.P."/>
            <person name="Power M.L."/>
            <person name="Jones G."/>
            <person name="Ransome R.D."/>
            <person name="Dechmann D.K.N."/>
            <person name="Locatelli A.G."/>
            <person name="Puechmaille S.J."/>
            <person name="Fedrigo O."/>
            <person name="Jarvis E.D."/>
            <person name="Hiller M."/>
            <person name="Vernes S.C."/>
            <person name="Myers E.W."/>
            <person name="Teeling E.C."/>
        </authorList>
    </citation>
    <scope>NUCLEOTIDE SEQUENCE [LARGE SCALE GENOMIC DNA]</scope>
    <source>
        <strain evidence="1">Bat1K_MPI-CBG_1</strain>
    </source>
</reference>
<gene>
    <name evidence="1" type="ORF">HJG60_011496</name>
</gene>
<protein>
    <submittedName>
        <fullName evidence="1">Uncharacterized protein</fullName>
    </submittedName>
</protein>